<evidence type="ECO:0000313" key="3">
    <source>
        <dbReference type="Proteomes" id="UP001215280"/>
    </source>
</evidence>
<comment type="caution">
    <text evidence="2">The sequence shown here is derived from an EMBL/GenBank/DDBJ whole genome shotgun (WGS) entry which is preliminary data.</text>
</comment>
<reference evidence="2" key="1">
    <citation type="submission" date="2023-03" db="EMBL/GenBank/DDBJ databases">
        <title>Massive genome expansion in bonnet fungi (Mycena s.s.) driven by repeated elements and novel gene families across ecological guilds.</title>
        <authorList>
            <consortium name="Lawrence Berkeley National Laboratory"/>
            <person name="Harder C.B."/>
            <person name="Miyauchi S."/>
            <person name="Viragh M."/>
            <person name="Kuo A."/>
            <person name="Thoen E."/>
            <person name="Andreopoulos B."/>
            <person name="Lu D."/>
            <person name="Skrede I."/>
            <person name="Drula E."/>
            <person name="Henrissat B."/>
            <person name="Morin E."/>
            <person name="Kohler A."/>
            <person name="Barry K."/>
            <person name="LaButti K."/>
            <person name="Morin E."/>
            <person name="Salamov A."/>
            <person name="Lipzen A."/>
            <person name="Mereny Z."/>
            <person name="Hegedus B."/>
            <person name="Baldrian P."/>
            <person name="Stursova M."/>
            <person name="Weitz H."/>
            <person name="Taylor A."/>
            <person name="Grigoriev I.V."/>
            <person name="Nagy L.G."/>
            <person name="Martin F."/>
            <person name="Kauserud H."/>
        </authorList>
    </citation>
    <scope>NUCLEOTIDE SEQUENCE</scope>
    <source>
        <strain evidence="2">CBHHK188m</strain>
    </source>
</reference>
<dbReference type="Proteomes" id="UP001215280">
    <property type="component" value="Unassembled WGS sequence"/>
</dbReference>
<dbReference type="EMBL" id="JARJLG010000092">
    <property type="protein sequence ID" value="KAJ7747890.1"/>
    <property type="molecule type" value="Genomic_DNA"/>
</dbReference>
<keyword evidence="3" id="KW-1185">Reference proteome</keyword>
<feature type="compositionally biased region" description="Pro residues" evidence="1">
    <location>
        <begin position="156"/>
        <end position="173"/>
    </location>
</feature>
<feature type="region of interest" description="Disordered" evidence="1">
    <location>
        <begin position="156"/>
        <end position="178"/>
    </location>
</feature>
<feature type="region of interest" description="Disordered" evidence="1">
    <location>
        <begin position="43"/>
        <end position="66"/>
    </location>
</feature>
<protein>
    <submittedName>
        <fullName evidence="2">Uncharacterized protein</fullName>
    </submittedName>
</protein>
<sequence length="284" mass="30879">MSVNQLQGSDSAPSGPLIVYLPPVTPLNVPRRRTICAFGSSVASPASETRRHTGPAPISIDTRPTIRPLPQIPLSASPKSAPPIPRRRISLRPLPRVPEPGVSLSVTPASPLSPSAPIIQSNAHLSPPSTFTPPRFASLSLRLETSPDALEPRVLAPPLPPIRIPSAPEPPSPATARRRRISKLRRHLGESVQLEIFSDTESKGDVLDICTQTAVAVKKLLELDTADDSDTSSDDDAYSLVFTHGQAHCAVPVKRYSRKWIREKGGQRWVEENYSDIIRDLRAL</sequence>
<accession>A0AAD7IPN9</accession>
<organism evidence="2 3">
    <name type="scientific">Mycena maculata</name>
    <dbReference type="NCBI Taxonomy" id="230809"/>
    <lineage>
        <taxon>Eukaryota</taxon>
        <taxon>Fungi</taxon>
        <taxon>Dikarya</taxon>
        <taxon>Basidiomycota</taxon>
        <taxon>Agaricomycotina</taxon>
        <taxon>Agaricomycetes</taxon>
        <taxon>Agaricomycetidae</taxon>
        <taxon>Agaricales</taxon>
        <taxon>Marasmiineae</taxon>
        <taxon>Mycenaceae</taxon>
        <taxon>Mycena</taxon>
    </lineage>
</organism>
<name>A0AAD7IPN9_9AGAR</name>
<evidence type="ECO:0000256" key="1">
    <source>
        <dbReference type="SAM" id="MobiDB-lite"/>
    </source>
</evidence>
<dbReference type="AlphaFoldDB" id="A0AAD7IPN9"/>
<gene>
    <name evidence="2" type="ORF">DFH07DRAFT_830468</name>
</gene>
<evidence type="ECO:0000313" key="2">
    <source>
        <dbReference type="EMBL" id="KAJ7747890.1"/>
    </source>
</evidence>
<proteinExistence type="predicted"/>